<feature type="transmembrane region" description="Helical" evidence="1">
    <location>
        <begin position="20"/>
        <end position="47"/>
    </location>
</feature>
<keyword evidence="1" id="KW-0472">Membrane</keyword>
<sequence length="85" mass="10282">MQIKNDMLHPFSHPFIPDILQFFAFFSQVLFLQFFFCFCQLTIFFFLESVFFCHFSLFLAREDADTFLFFNSALNHTLSAVFWEH</sequence>
<dbReference type="AlphaFoldDB" id="A0A1I9G9X2"/>
<reference evidence="2" key="2">
    <citation type="submission" date="2012-12" db="EMBL/GenBank/DDBJ databases">
        <authorList>
            <consortium name="WormBase Consortium"/>
            <person name="Ghedin E."/>
            <person name="Paulini M."/>
        </authorList>
    </citation>
    <scope>NUCLEOTIDE SEQUENCE</scope>
    <source>
        <strain evidence="2">FR3</strain>
    </source>
</reference>
<name>A0A1I9G9X2_BRUMA</name>
<dbReference type="EMBL" id="LN855305">
    <property type="protein sequence ID" value="CRZ21978.1"/>
    <property type="molecule type" value="Genomic_DNA"/>
</dbReference>
<keyword evidence="1" id="KW-1133">Transmembrane helix</keyword>
<protein>
    <submittedName>
        <fullName evidence="2">Bm70</fullName>
    </submittedName>
</protein>
<reference evidence="2" key="1">
    <citation type="journal article" date="2007" name="Science">
        <title>Draft genome of the filarial nematode parasite Brugia malayi.</title>
        <authorList>
            <person name="Ghedin E."/>
            <person name="Wang S."/>
            <person name="Spiro D."/>
            <person name="Caler E."/>
            <person name="Zhao Q."/>
            <person name="Crabtree J."/>
            <person name="Allen J.E."/>
            <person name="Delcher A.L."/>
            <person name="Guiliano D.B."/>
            <person name="Miranda-Saavedra D."/>
            <person name="Angiuoli S.V."/>
            <person name="Creasy T."/>
            <person name="Amedeo P."/>
            <person name="Haas B."/>
            <person name="El-Sayed N.M."/>
            <person name="Wortman J.R."/>
            <person name="Feldblyum T."/>
            <person name="Tallon L."/>
            <person name="Schatz M."/>
            <person name="Shumway M."/>
            <person name="Koo H."/>
            <person name="Salzberg S.L."/>
            <person name="Schobel S."/>
            <person name="Pertea M."/>
            <person name="Pop M."/>
            <person name="White O."/>
            <person name="Barton G.J."/>
            <person name="Carlow C.K."/>
            <person name="Crawford M.J."/>
            <person name="Daub J."/>
            <person name="Dimmic M.W."/>
            <person name="Estes C.F."/>
            <person name="Foster J.M."/>
            <person name="Ganatra M."/>
            <person name="Gregory W.F."/>
            <person name="Johnson N.M."/>
            <person name="Jin J."/>
            <person name="Komuniecki R."/>
            <person name="Korf I."/>
            <person name="Kumar S."/>
            <person name="Laney S."/>
            <person name="Li B.W."/>
            <person name="Li W."/>
            <person name="Lindblom T.H."/>
            <person name="Lustigman S."/>
            <person name="Ma D."/>
            <person name="Maina C.V."/>
            <person name="Martin D.M."/>
            <person name="McCarter J.P."/>
            <person name="McReynolds L."/>
            <person name="Mitreva M."/>
            <person name="Nutman T.B."/>
            <person name="Parkinson J."/>
            <person name="Peregrin-Alvarez J.M."/>
            <person name="Poole C."/>
            <person name="Ren Q."/>
            <person name="Saunders L."/>
            <person name="Sluder A.E."/>
            <person name="Smith K."/>
            <person name="Stanke M."/>
            <person name="Unnasch T.R."/>
            <person name="Ware J."/>
            <person name="Wei A.D."/>
            <person name="Weil G."/>
            <person name="Williams D.J."/>
            <person name="Zhang Y."/>
            <person name="Williams S.A."/>
            <person name="Fraser-Liggett C."/>
            <person name="Slatko B."/>
            <person name="Blaxter M.L."/>
            <person name="Scott A.L."/>
        </authorList>
    </citation>
    <scope>NUCLEOTIDE SEQUENCE</scope>
    <source>
        <strain evidence="2">FR3</strain>
    </source>
</reference>
<accession>A0A1I9G9X2</accession>
<keyword evidence="1" id="KW-0812">Transmembrane</keyword>
<evidence type="ECO:0000313" key="2">
    <source>
        <dbReference type="EMBL" id="CRZ21978.1"/>
    </source>
</evidence>
<evidence type="ECO:0000256" key="1">
    <source>
        <dbReference type="SAM" id="Phobius"/>
    </source>
</evidence>
<organism evidence="2">
    <name type="scientific">Brugia malayi</name>
    <name type="common">Filarial nematode worm</name>
    <dbReference type="NCBI Taxonomy" id="6279"/>
    <lineage>
        <taxon>Eukaryota</taxon>
        <taxon>Metazoa</taxon>
        <taxon>Ecdysozoa</taxon>
        <taxon>Nematoda</taxon>
        <taxon>Chromadorea</taxon>
        <taxon>Rhabditida</taxon>
        <taxon>Spirurina</taxon>
        <taxon>Spiruromorpha</taxon>
        <taxon>Filarioidea</taxon>
        <taxon>Onchocercidae</taxon>
        <taxon>Brugia</taxon>
    </lineage>
</organism>
<gene>
    <name evidence="2" type="primary">Bm70</name>
    <name evidence="2" type="ORF">BM_Bm70</name>
</gene>
<proteinExistence type="predicted"/>